<organism evidence="2 3">
    <name type="scientific">Candidatus Sedimenticola endophacoides</name>
    <dbReference type="NCBI Taxonomy" id="2548426"/>
    <lineage>
        <taxon>Bacteria</taxon>
        <taxon>Pseudomonadati</taxon>
        <taxon>Pseudomonadota</taxon>
        <taxon>Gammaproteobacteria</taxon>
        <taxon>Chromatiales</taxon>
        <taxon>Sedimenticolaceae</taxon>
        <taxon>Sedimenticola</taxon>
    </lineage>
</organism>
<evidence type="ECO:0000313" key="3">
    <source>
        <dbReference type="Proteomes" id="UP000250928"/>
    </source>
</evidence>
<comment type="caution">
    <text evidence="2">The sequence shown here is derived from an EMBL/GenBank/DDBJ whole genome shotgun (WGS) entry which is preliminary data.</text>
</comment>
<dbReference type="Pfam" id="PF01663">
    <property type="entry name" value="Phosphodiest"/>
    <property type="match status" value="1"/>
</dbReference>
<evidence type="ECO:0000256" key="1">
    <source>
        <dbReference type="SAM" id="MobiDB-lite"/>
    </source>
</evidence>
<gene>
    <name evidence="2" type="ORF">C3L24_10440</name>
</gene>
<protein>
    <submittedName>
        <fullName evidence="2">Phosphodiesterase</fullName>
    </submittedName>
</protein>
<dbReference type="SUPFAM" id="SSF53649">
    <property type="entry name" value="Alkaline phosphatase-like"/>
    <property type="match status" value="1"/>
</dbReference>
<proteinExistence type="predicted"/>
<sequence length="414" mass="45171">MRTTRWPARPSTSPWRWSPSTPDALPGQAMITPDYQGGGITNLMASVAQGLGGRPSGYPPAPLVDPAALAGAANVLLLVIDGLGYDYLQRHGAGGFLQSNCQGRLTSVCPSTTASAIPTFLFGVPPQQHGFTGWFGYYRELGSVLAVLPFRPRHGGAPLGTQEISPRALCGREPLSESLAVPSLAVMPEWIADSDFNRAFQGPARLARYRDMETFFDCCAAGLRGGGRHYVYAYWPEFDALAHEFGVASPQVAEHLARLEAGLERLQRRIAGSDTLVLVTADHGMIDSPPERTILLGQHPVLADSLVLPLCGEPRFAYAYLRSGREQAFREYITGELAHAIDLHPSGRLLEQGWFGSGPPHPRLHQRIGDYALVLRDNYKIKDFILGEHPHLHIGVHGGVSQAEMYVPLIRWES</sequence>
<dbReference type="EMBL" id="PQCO01000248">
    <property type="protein sequence ID" value="PUD99766.1"/>
    <property type="molecule type" value="Genomic_DNA"/>
</dbReference>
<evidence type="ECO:0000313" key="2">
    <source>
        <dbReference type="EMBL" id="PUD99766.1"/>
    </source>
</evidence>
<feature type="region of interest" description="Disordered" evidence="1">
    <location>
        <begin position="1"/>
        <end position="23"/>
    </location>
</feature>
<dbReference type="InterPro" id="IPR017850">
    <property type="entry name" value="Alkaline_phosphatase_core_sf"/>
</dbReference>
<reference evidence="2 3" key="1">
    <citation type="submission" date="2018-01" db="EMBL/GenBank/DDBJ databases">
        <title>Novel co-symbiosis in the lucinid bivalve Phacoides pectinatus.</title>
        <authorList>
            <person name="Lim S.J."/>
            <person name="Davis B.G."/>
            <person name="Gill D.E."/>
            <person name="Engel A.S."/>
            <person name="Anderson L.C."/>
            <person name="Campbell B.J."/>
        </authorList>
    </citation>
    <scope>NUCLEOTIDE SEQUENCE [LARGE SCALE GENOMIC DNA]</scope>
    <source>
        <strain evidence="2">N3_P5</strain>
    </source>
</reference>
<feature type="compositionally biased region" description="Low complexity" evidence="1">
    <location>
        <begin position="1"/>
        <end position="22"/>
    </location>
</feature>
<dbReference type="Gene3D" id="3.40.720.10">
    <property type="entry name" value="Alkaline Phosphatase, subunit A"/>
    <property type="match status" value="1"/>
</dbReference>
<dbReference type="Proteomes" id="UP000250928">
    <property type="component" value="Unassembled WGS sequence"/>
</dbReference>
<accession>A0A6N4DR58</accession>
<dbReference type="InterPro" id="IPR002591">
    <property type="entry name" value="Phosphodiest/P_Trfase"/>
</dbReference>
<dbReference type="AlphaFoldDB" id="A0A6N4DR58"/>
<name>A0A6N4DR58_9GAMM</name>